<dbReference type="AlphaFoldDB" id="A0A127Q901"/>
<proteinExistence type="predicted"/>
<dbReference type="EMBL" id="CP013234">
    <property type="protein sequence ID" value="AMP06523.1"/>
    <property type="molecule type" value="Genomic_DNA"/>
</dbReference>
<evidence type="ECO:0000313" key="2">
    <source>
        <dbReference type="Proteomes" id="UP000074561"/>
    </source>
</evidence>
<reference evidence="1 2" key="1">
    <citation type="submission" date="2015-11" db="EMBL/GenBank/DDBJ databases">
        <title>Exploring the genomic traits of fungus-feeding bacterial genus Collimonas.</title>
        <authorList>
            <person name="Song C."/>
            <person name="Schmidt R."/>
            <person name="de Jager V."/>
            <person name="Krzyzanowska D."/>
            <person name="Jongedijk E."/>
            <person name="Cankar K."/>
            <person name="Beekwilder J."/>
            <person name="van Veen A."/>
            <person name="de Boer W."/>
            <person name="van Veen J.A."/>
            <person name="Garbeva P."/>
        </authorList>
    </citation>
    <scope>NUCLEOTIDE SEQUENCE [LARGE SCALE GENOMIC DNA]</scope>
    <source>
        <strain evidence="1 2">Ter91</strain>
    </source>
</reference>
<dbReference type="KEGG" id="cpra:CPter91_4208"/>
<protein>
    <submittedName>
        <fullName evidence="1">Phage head completion family protein</fullName>
    </submittedName>
</protein>
<name>A0A127Q901_9BURK</name>
<evidence type="ECO:0000313" key="1">
    <source>
        <dbReference type="EMBL" id="AMP06523.1"/>
    </source>
</evidence>
<dbReference type="Proteomes" id="UP000074561">
    <property type="component" value="Chromosome"/>
</dbReference>
<dbReference type="STRING" id="279113.CPter91_4208"/>
<organism evidence="1 2">
    <name type="scientific">Collimonas pratensis</name>
    <dbReference type="NCBI Taxonomy" id="279113"/>
    <lineage>
        <taxon>Bacteria</taxon>
        <taxon>Pseudomonadati</taxon>
        <taxon>Pseudomonadota</taxon>
        <taxon>Betaproteobacteria</taxon>
        <taxon>Burkholderiales</taxon>
        <taxon>Oxalobacteraceae</taxon>
        <taxon>Collimonas</taxon>
    </lineage>
</organism>
<dbReference type="PATRIC" id="fig|279113.9.peg.4172"/>
<gene>
    <name evidence="1" type="ORF">CPter91_4208</name>
</gene>
<accession>A0A127Q901</accession>
<sequence length="135" mass="15428">MDIQLSQMRDAERLDGTVTEVRLRQAVVAAILHVNNELRDWKLEQIAAGYTSLAAVPADRVDRESVNISHYRRAVYCWAKADLTERYRDFDSTASSLNDKKTMDVLDDAPSDQRRNAHWAITNIIGRSHMTVELI</sequence>
<dbReference type="Pfam" id="PF05926">
    <property type="entry name" value="Phage_GPL"/>
    <property type="match status" value="1"/>
</dbReference>
<dbReference type="InterPro" id="IPR009225">
    <property type="entry name" value="Phage_head_completion_GpL"/>
</dbReference>